<dbReference type="InterPro" id="IPR036291">
    <property type="entry name" value="NAD(P)-bd_dom_sf"/>
</dbReference>
<comment type="caution">
    <text evidence="4">The sequence shown here is derived from an EMBL/GenBank/DDBJ whole genome shotgun (WGS) entry which is preliminary data.</text>
</comment>
<dbReference type="InterPro" id="IPR002347">
    <property type="entry name" value="SDR_fam"/>
</dbReference>
<dbReference type="EMBL" id="BAAARA010000010">
    <property type="protein sequence ID" value="GAA2353862.1"/>
    <property type="molecule type" value="Genomic_DNA"/>
</dbReference>
<dbReference type="InterPro" id="IPR057326">
    <property type="entry name" value="KR_dom"/>
</dbReference>
<evidence type="ECO:0000259" key="3">
    <source>
        <dbReference type="SMART" id="SM00822"/>
    </source>
</evidence>
<gene>
    <name evidence="4" type="ORF">GCM10009854_34850</name>
</gene>
<sequence length="244" mass="25558">MGLIRRDGTRLTTALVTGASSGIGAATAARLAAAGCAVVLTGRDEHRLARVADSTGGRAVAADLAASGEPERVAEAAADADLVVHSAGLGWAGPLGEMPRRSIDDLVEVNLTAALRLTRELLPGLVERNGHLAFVSSIAAVGVRDEAVYSATKAGVRAFAASLRYDGLGVTTIFPGAVRTPFFDGRTYARRHPRMVDADEVADALLRGVRRDRAEVFVPGWLTLPARISGALPGVFHRLSRRFG</sequence>
<dbReference type="InterPro" id="IPR020904">
    <property type="entry name" value="Sc_DH/Rdtase_CS"/>
</dbReference>
<dbReference type="Gene3D" id="3.40.50.720">
    <property type="entry name" value="NAD(P)-binding Rossmann-like Domain"/>
    <property type="match status" value="1"/>
</dbReference>
<evidence type="ECO:0000313" key="5">
    <source>
        <dbReference type="Proteomes" id="UP001501218"/>
    </source>
</evidence>
<dbReference type="PANTHER" id="PTHR44196">
    <property type="entry name" value="DEHYDROGENASE/REDUCTASE SDR FAMILY MEMBER 7B"/>
    <property type="match status" value="1"/>
</dbReference>
<organism evidence="4 5">
    <name type="scientific">Saccharopolyspora halophila</name>
    <dbReference type="NCBI Taxonomy" id="405551"/>
    <lineage>
        <taxon>Bacteria</taxon>
        <taxon>Bacillati</taxon>
        <taxon>Actinomycetota</taxon>
        <taxon>Actinomycetes</taxon>
        <taxon>Pseudonocardiales</taxon>
        <taxon>Pseudonocardiaceae</taxon>
        <taxon>Saccharopolyspora</taxon>
    </lineage>
</organism>
<dbReference type="RefSeq" id="WP_425564708.1">
    <property type="nucleotide sequence ID" value="NZ_BAAARA010000010.1"/>
</dbReference>
<evidence type="ECO:0000256" key="1">
    <source>
        <dbReference type="ARBA" id="ARBA00006484"/>
    </source>
</evidence>
<accession>A0ABN3GKJ8</accession>
<proteinExistence type="inferred from homology"/>
<protein>
    <submittedName>
        <fullName evidence="4">SDR family NAD(P)-dependent oxidoreductase</fullName>
    </submittedName>
</protein>
<keyword evidence="2" id="KW-0560">Oxidoreductase</keyword>
<dbReference type="PRINTS" id="PR00081">
    <property type="entry name" value="GDHRDH"/>
</dbReference>
<reference evidence="4 5" key="1">
    <citation type="journal article" date="2019" name="Int. J. Syst. Evol. Microbiol.">
        <title>The Global Catalogue of Microorganisms (GCM) 10K type strain sequencing project: providing services to taxonomists for standard genome sequencing and annotation.</title>
        <authorList>
            <consortium name="The Broad Institute Genomics Platform"/>
            <consortium name="The Broad Institute Genome Sequencing Center for Infectious Disease"/>
            <person name="Wu L."/>
            <person name="Ma J."/>
        </authorList>
    </citation>
    <scope>NUCLEOTIDE SEQUENCE [LARGE SCALE GENOMIC DNA]</scope>
    <source>
        <strain evidence="4 5">JCM 16221</strain>
    </source>
</reference>
<name>A0ABN3GKJ8_9PSEU</name>
<keyword evidence="5" id="KW-1185">Reference proteome</keyword>
<dbReference type="SUPFAM" id="SSF51735">
    <property type="entry name" value="NAD(P)-binding Rossmann-fold domains"/>
    <property type="match status" value="1"/>
</dbReference>
<dbReference type="PROSITE" id="PS00061">
    <property type="entry name" value="ADH_SHORT"/>
    <property type="match status" value="1"/>
</dbReference>
<evidence type="ECO:0000256" key="2">
    <source>
        <dbReference type="ARBA" id="ARBA00023002"/>
    </source>
</evidence>
<comment type="similarity">
    <text evidence="1">Belongs to the short-chain dehydrogenases/reductases (SDR) family.</text>
</comment>
<dbReference type="Pfam" id="PF00106">
    <property type="entry name" value="adh_short"/>
    <property type="match status" value="1"/>
</dbReference>
<evidence type="ECO:0000313" key="4">
    <source>
        <dbReference type="EMBL" id="GAA2353862.1"/>
    </source>
</evidence>
<dbReference type="SMART" id="SM00822">
    <property type="entry name" value="PKS_KR"/>
    <property type="match status" value="1"/>
</dbReference>
<feature type="domain" description="Ketoreductase" evidence="3">
    <location>
        <begin position="12"/>
        <end position="181"/>
    </location>
</feature>
<dbReference type="Proteomes" id="UP001501218">
    <property type="component" value="Unassembled WGS sequence"/>
</dbReference>
<dbReference type="PANTHER" id="PTHR44196:SF1">
    <property type="entry name" value="DEHYDROGENASE_REDUCTASE SDR FAMILY MEMBER 7B"/>
    <property type="match status" value="1"/>
</dbReference>